<dbReference type="SUPFAM" id="SSF81324">
    <property type="entry name" value="Voltage-gated potassium channels"/>
    <property type="match status" value="2"/>
</dbReference>
<dbReference type="EMBL" id="HBHX01033697">
    <property type="protein sequence ID" value="CAE0118014.1"/>
    <property type="molecule type" value="Transcribed_RNA"/>
</dbReference>
<dbReference type="Pfam" id="PF07885">
    <property type="entry name" value="Ion_trans_2"/>
    <property type="match status" value="2"/>
</dbReference>
<evidence type="ECO:0000256" key="7">
    <source>
        <dbReference type="ARBA" id="ARBA00023303"/>
    </source>
</evidence>
<dbReference type="PRINTS" id="PR01333">
    <property type="entry name" value="2POREKCHANEL"/>
</dbReference>
<feature type="domain" description="Potassium channel" evidence="11">
    <location>
        <begin position="347"/>
        <end position="426"/>
    </location>
</feature>
<dbReference type="PANTHER" id="PTHR11003">
    <property type="entry name" value="POTASSIUM CHANNEL, SUBFAMILY K"/>
    <property type="match status" value="1"/>
</dbReference>
<keyword evidence="5 8" id="KW-0406">Ion transport</keyword>
<evidence type="ECO:0000256" key="6">
    <source>
        <dbReference type="ARBA" id="ARBA00023136"/>
    </source>
</evidence>
<evidence type="ECO:0000256" key="10">
    <source>
        <dbReference type="SAM" id="Phobius"/>
    </source>
</evidence>
<dbReference type="GO" id="GO:0030322">
    <property type="term" value="P:stabilization of membrane potential"/>
    <property type="evidence" value="ECO:0007669"/>
    <property type="project" value="TreeGrafter"/>
</dbReference>
<keyword evidence="4 10" id="KW-1133">Transmembrane helix</keyword>
<evidence type="ECO:0000256" key="2">
    <source>
        <dbReference type="ARBA" id="ARBA00022448"/>
    </source>
</evidence>
<dbReference type="GO" id="GO:0005886">
    <property type="term" value="C:plasma membrane"/>
    <property type="evidence" value="ECO:0007669"/>
    <property type="project" value="TreeGrafter"/>
</dbReference>
<dbReference type="PROSITE" id="PS50096">
    <property type="entry name" value="IQ"/>
    <property type="match status" value="1"/>
</dbReference>
<proteinExistence type="inferred from homology"/>
<feature type="domain" description="Potassium channel" evidence="11">
    <location>
        <begin position="238"/>
        <end position="294"/>
    </location>
</feature>
<feature type="transmembrane region" description="Helical" evidence="10">
    <location>
        <begin position="340"/>
        <end position="361"/>
    </location>
</feature>
<name>A0A7S3EZQ4_9EUKA</name>
<evidence type="ECO:0000256" key="5">
    <source>
        <dbReference type="ARBA" id="ARBA00023065"/>
    </source>
</evidence>
<keyword evidence="6 10" id="KW-0472">Membrane</keyword>
<evidence type="ECO:0000256" key="3">
    <source>
        <dbReference type="ARBA" id="ARBA00022692"/>
    </source>
</evidence>
<keyword evidence="2 8" id="KW-0813">Transport</keyword>
<comment type="similarity">
    <text evidence="8">Belongs to the two pore domain potassium channel (TC 1.A.1.8) family.</text>
</comment>
<feature type="region of interest" description="Disordered" evidence="9">
    <location>
        <begin position="450"/>
        <end position="470"/>
    </location>
</feature>
<dbReference type="InterPro" id="IPR013099">
    <property type="entry name" value="K_chnl_dom"/>
</dbReference>
<feature type="transmembrane region" description="Helical" evidence="10">
    <location>
        <begin position="240"/>
        <end position="258"/>
    </location>
</feature>
<dbReference type="AlphaFoldDB" id="A0A7S3EZQ4"/>
<dbReference type="PANTHER" id="PTHR11003:SF291">
    <property type="entry name" value="IP11374P"/>
    <property type="match status" value="1"/>
</dbReference>
<evidence type="ECO:0000256" key="4">
    <source>
        <dbReference type="ARBA" id="ARBA00022989"/>
    </source>
</evidence>
<dbReference type="InterPro" id="IPR003280">
    <property type="entry name" value="2pore_dom_K_chnl"/>
</dbReference>
<gene>
    <name evidence="12" type="ORF">HERI1096_LOCUS18713</name>
</gene>
<evidence type="ECO:0000313" key="12">
    <source>
        <dbReference type="EMBL" id="CAE0118014.1"/>
    </source>
</evidence>
<evidence type="ECO:0000256" key="1">
    <source>
        <dbReference type="ARBA" id="ARBA00004141"/>
    </source>
</evidence>
<dbReference type="GO" id="GO:0022841">
    <property type="term" value="F:potassium ion leak channel activity"/>
    <property type="evidence" value="ECO:0007669"/>
    <property type="project" value="TreeGrafter"/>
</dbReference>
<evidence type="ECO:0000259" key="11">
    <source>
        <dbReference type="Pfam" id="PF07885"/>
    </source>
</evidence>
<keyword evidence="3 8" id="KW-0812">Transmembrane</keyword>
<keyword evidence="7 8" id="KW-0407">Ion channel</keyword>
<evidence type="ECO:0000256" key="8">
    <source>
        <dbReference type="RuleBase" id="RU003857"/>
    </source>
</evidence>
<feature type="region of interest" description="Disordered" evidence="9">
    <location>
        <begin position="50"/>
        <end position="69"/>
    </location>
</feature>
<evidence type="ECO:0000256" key="9">
    <source>
        <dbReference type="SAM" id="MobiDB-lite"/>
    </source>
</evidence>
<accession>A0A7S3EZQ4</accession>
<feature type="transmembrane region" description="Helical" evidence="10">
    <location>
        <begin position="153"/>
        <end position="174"/>
    </location>
</feature>
<feature type="region of interest" description="Disordered" evidence="9">
    <location>
        <begin position="1"/>
        <end position="41"/>
    </location>
</feature>
<sequence length="589" mass="64756">MKVAPSTDDNEITAFKLRDESHDTVDGDDSNGSGASSIPLPQELLDEVVGEVPSSGGPGERTQWGNPSVPRCSMRALKAPFTAATVAMPLSALRASMRIRESRPSPEKRTTQELRSVFRKVLAQERFKGESRRKNRYNCVERFPILKRNYVKVLLSFILLFGMVFVMAAIMSAIEGPTELGRKGRKQVEYDLRMAELDALLGGLEEALQGSENGLANVSSVRAWAEHAIGVRPGVENTDWSLVGSVYYVFTVITTIGYGRFAPSTLPGRVCTLLFAVLGIGLLGVSLHTISAVVDEMVNRVARACANRLDRSQKGRVGPRHVENDSEFKSETRRLKIKTVITVCISFLMWILSAVSFRMVMRKHGEHWSYFEAFYYSAITFLTIGLGDFTVNWTGDSAWPAVLLFILLTSFGLVLFAVLVHIAAAAILLGAREINKLKVDMQQRIRHKRGSICHPHDGHPRRRSGSRHGVAMHGSHGVANGVANGGSHGSARHAEEYVVEDMTATEFSDGRGVVGTQVPAVLSQEAMLEAERSIAALMTQVSEEDKARFEVKVTKIQAIHRGNLSRRRSVQGNHMHGMPGPLGHVGLMF</sequence>
<reference evidence="12" key="1">
    <citation type="submission" date="2021-01" db="EMBL/GenBank/DDBJ databases">
        <authorList>
            <person name="Corre E."/>
            <person name="Pelletier E."/>
            <person name="Niang G."/>
            <person name="Scheremetjew M."/>
            <person name="Finn R."/>
            <person name="Kale V."/>
            <person name="Holt S."/>
            <person name="Cochrane G."/>
            <person name="Meng A."/>
            <person name="Brown T."/>
            <person name="Cohen L."/>
        </authorList>
    </citation>
    <scope>NUCLEOTIDE SEQUENCE</scope>
    <source>
        <strain evidence="12">CCMP281</strain>
    </source>
</reference>
<organism evidence="12">
    <name type="scientific">Haptolina ericina</name>
    <dbReference type="NCBI Taxonomy" id="156174"/>
    <lineage>
        <taxon>Eukaryota</taxon>
        <taxon>Haptista</taxon>
        <taxon>Haptophyta</taxon>
        <taxon>Prymnesiophyceae</taxon>
        <taxon>Prymnesiales</taxon>
        <taxon>Prymnesiaceae</taxon>
        <taxon>Haptolina</taxon>
    </lineage>
</organism>
<feature type="compositionally biased region" description="Basic and acidic residues" evidence="9">
    <location>
        <begin position="16"/>
        <end position="25"/>
    </location>
</feature>
<dbReference type="GO" id="GO:0015271">
    <property type="term" value="F:outward rectifier potassium channel activity"/>
    <property type="evidence" value="ECO:0007669"/>
    <property type="project" value="TreeGrafter"/>
</dbReference>
<protein>
    <recommendedName>
        <fullName evidence="11">Potassium channel domain-containing protein</fullName>
    </recommendedName>
</protein>
<comment type="subcellular location">
    <subcellularLocation>
        <location evidence="1">Membrane</location>
        <topology evidence="1">Multi-pass membrane protein</topology>
    </subcellularLocation>
</comment>
<dbReference type="Gene3D" id="1.10.287.70">
    <property type="match status" value="1"/>
</dbReference>
<feature type="transmembrane region" description="Helical" evidence="10">
    <location>
        <begin position="401"/>
        <end position="431"/>
    </location>
</feature>
<feature type="transmembrane region" description="Helical" evidence="10">
    <location>
        <begin position="373"/>
        <end position="395"/>
    </location>
</feature>
<feature type="transmembrane region" description="Helical" evidence="10">
    <location>
        <begin position="270"/>
        <end position="290"/>
    </location>
</feature>